<keyword evidence="10" id="KW-1185">Reference proteome</keyword>
<dbReference type="PANTHER" id="PTHR42718:SF46">
    <property type="entry name" value="BLR6921 PROTEIN"/>
    <property type="match status" value="1"/>
</dbReference>
<name>A0A919PYI5_9ACTN</name>
<comment type="subcellular location">
    <subcellularLocation>
        <location evidence="1">Cell membrane</location>
        <topology evidence="1">Multi-pass membrane protein</topology>
    </subcellularLocation>
</comment>
<dbReference type="InterPro" id="IPR005829">
    <property type="entry name" value="Sugar_transporter_CS"/>
</dbReference>
<dbReference type="SUPFAM" id="SSF103473">
    <property type="entry name" value="MFS general substrate transporter"/>
    <property type="match status" value="1"/>
</dbReference>
<feature type="transmembrane region" description="Helical" evidence="7">
    <location>
        <begin position="439"/>
        <end position="458"/>
    </location>
</feature>
<keyword evidence="3" id="KW-1003">Cell membrane</keyword>
<evidence type="ECO:0000256" key="1">
    <source>
        <dbReference type="ARBA" id="ARBA00004651"/>
    </source>
</evidence>
<evidence type="ECO:0000256" key="7">
    <source>
        <dbReference type="SAM" id="Phobius"/>
    </source>
</evidence>
<proteinExistence type="predicted"/>
<feature type="transmembrane region" description="Helical" evidence="7">
    <location>
        <begin position="12"/>
        <end position="31"/>
    </location>
</feature>
<dbReference type="Gene3D" id="1.20.1250.20">
    <property type="entry name" value="MFS general substrate transporter like domains"/>
    <property type="match status" value="1"/>
</dbReference>
<feature type="transmembrane region" description="Helical" evidence="7">
    <location>
        <begin position="51"/>
        <end position="70"/>
    </location>
</feature>
<keyword evidence="6 7" id="KW-0472">Membrane</keyword>
<dbReference type="EMBL" id="BONQ01000186">
    <property type="protein sequence ID" value="GIG52699.1"/>
    <property type="molecule type" value="Genomic_DNA"/>
</dbReference>
<dbReference type="PROSITE" id="PS50850">
    <property type="entry name" value="MFS"/>
    <property type="match status" value="1"/>
</dbReference>
<dbReference type="PROSITE" id="PS00216">
    <property type="entry name" value="SUGAR_TRANSPORT_1"/>
    <property type="match status" value="1"/>
</dbReference>
<evidence type="ECO:0000256" key="3">
    <source>
        <dbReference type="ARBA" id="ARBA00022475"/>
    </source>
</evidence>
<dbReference type="GO" id="GO:0022857">
    <property type="term" value="F:transmembrane transporter activity"/>
    <property type="evidence" value="ECO:0007669"/>
    <property type="project" value="InterPro"/>
</dbReference>
<gene>
    <name evidence="9" type="ORF">Dsi01nite_107400</name>
</gene>
<dbReference type="AlphaFoldDB" id="A0A919PYI5"/>
<evidence type="ECO:0000259" key="8">
    <source>
        <dbReference type="PROSITE" id="PS50850"/>
    </source>
</evidence>
<protein>
    <submittedName>
        <fullName evidence="9">MFS transporter</fullName>
    </submittedName>
</protein>
<keyword evidence="2" id="KW-0813">Transport</keyword>
<dbReference type="InterPro" id="IPR036259">
    <property type="entry name" value="MFS_trans_sf"/>
</dbReference>
<feature type="transmembrane region" description="Helical" evidence="7">
    <location>
        <begin position="366"/>
        <end position="386"/>
    </location>
</feature>
<comment type="caution">
    <text evidence="9">The sequence shown here is derived from an EMBL/GenBank/DDBJ whole genome shotgun (WGS) entry which is preliminary data.</text>
</comment>
<dbReference type="PRINTS" id="PR01036">
    <property type="entry name" value="TCRTETB"/>
</dbReference>
<evidence type="ECO:0000256" key="5">
    <source>
        <dbReference type="ARBA" id="ARBA00022989"/>
    </source>
</evidence>
<sequence>MELQQPDTVHRSSWAVLVLLCLAQFMVILDVTVVNVALPQMSSDLDLTRTAATWVVTAYTLCFGGLLILGGRLADMLGRRRVFLAGLTAFTAASLLAGLAGDTGIILGARAAQGAGAALLSPAALSIVSTMFHGPRRHKALAVWGAVGGAGAAAGVLIGGLLVSGPGWSWVFFVNVPIGAAVAVAVSVVVPRSPRYPGRVDVPGALLLTATAGLLIYGLVQAGNTGWTATATWLPIAGATVAGAAATALQRSVRAPLLPTALLRRWPVVAGNAVMLVASGLLIAGFFLTSTVAQHVFGYSALRTGLLFLPVTVATVGSAHLTAHGLRRFGARPVAFVAFAVASAGFGLLTRVSIHDDPVTAVLPGFVLAAAGLGAGFVTASTSVMTRVEGHEAGSASGVLNTGHELGAALGVAIASSIAASDLTSGPASAVSTAGFTDAYAVAAVVAAAAALLLAAALPGGRPPVTDAPMFVH</sequence>
<feature type="transmembrane region" description="Helical" evidence="7">
    <location>
        <begin position="202"/>
        <end position="220"/>
    </location>
</feature>
<feature type="transmembrane region" description="Helical" evidence="7">
    <location>
        <begin position="107"/>
        <end position="128"/>
    </location>
</feature>
<keyword evidence="5 7" id="KW-1133">Transmembrane helix</keyword>
<reference evidence="9" key="1">
    <citation type="submission" date="2021-01" db="EMBL/GenBank/DDBJ databases">
        <title>Whole genome shotgun sequence of Dactylosporangium siamense NBRC 106093.</title>
        <authorList>
            <person name="Komaki H."/>
            <person name="Tamura T."/>
        </authorList>
    </citation>
    <scope>NUCLEOTIDE SEQUENCE</scope>
    <source>
        <strain evidence="9">NBRC 106093</strain>
    </source>
</reference>
<keyword evidence="4 7" id="KW-0812">Transmembrane</keyword>
<dbReference type="GO" id="GO:0005886">
    <property type="term" value="C:plasma membrane"/>
    <property type="evidence" value="ECO:0007669"/>
    <property type="project" value="UniProtKB-SubCell"/>
</dbReference>
<feature type="transmembrane region" description="Helical" evidence="7">
    <location>
        <begin position="334"/>
        <end position="354"/>
    </location>
</feature>
<evidence type="ECO:0000256" key="4">
    <source>
        <dbReference type="ARBA" id="ARBA00022692"/>
    </source>
</evidence>
<dbReference type="RefSeq" id="WP_203854292.1">
    <property type="nucleotide sequence ID" value="NZ_BAAAVW010000002.1"/>
</dbReference>
<dbReference type="InterPro" id="IPR020846">
    <property type="entry name" value="MFS_dom"/>
</dbReference>
<organism evidence="9 10">
    <name type="scientific">Dactylosporangium siamense</name>
    <dbReference type="NCBI Taxonomy" id="685454"/>
    <lineage>
        <taxon>Bacteria</taxon>
        <taxon>Bacillati</taxon>
        <taxon>Actinomycetota</taxon>
        <taxon>Actinomycetes</taxon>
        <taxon>Micromonosporales</taxon>
        <taxon>Micromonosporaceae</taxon>
        <taxon>Dactylosporangium</taxon>
    </lineage>
</organism>
<dbReference type="Proteomes" id="UP000660611">
    <property type="component" value="Unassembled WGS sequence"/>
</dbReference>
<accession>A0A919PYI5</accession>
<dbReference type="Gene3D" id="1.20.1720.10">
    <property type="entry name" value="Multidrug resistance protein D"/>
    <property type="match status" value="1"/>
</dbReference>
<evidence type="ECO:0000256" key="6">
    <source>
        <dbReference type="ARBA" id="ARBA00023136"/>
    </source>
</evidence>
<feature type="transmembrane region" description="Helical" evidence="7">
    <location>
        <begin position="82"/>
        <end position="101"/>
    </location>
</feature>
<evidence type="ECO:0000256" key="2">
    <source>
        <dbReference type="ARBA" id="ARBA00022448"/>
    </source>
</evidence>
<dbReference type="InterPro" id="IPR011701">
    <property type="entry name" value="MFS"/>
</dbReference>
<dbReference type="PANTHER" id="PTHR42718">
    <property type="entry name" value="MAJOR FACILITATOR SUPERFAMILY MULTIDRUG TRANSPORTER MFSC"/>
    <property type="match status" value="1"/>
</dbReference>
<feature type="transmembrane region" description="Helical" evidence="7">
    <location>
        <begin position="269"/>
        <end position="289"/>
    </location>
</feature>
<feature type="transmembrane region" description="Helical" evidence="7">
    <location>
        <begin position="140"/>
        <end position="162"/>
    </location>
</feature>
<feature type="transmembrane region" description="Helical" evidence="7">
    <location>
        <begin position="168"/>
        <end position="190"/>
    </location>
</feature>
<feature type="domain" description="Major facilitator superfamily (MFS) profile" evidence="8">
    <location>
        <begin position="16"/>
        <end position="462"/>
    </location>
</feature>
<feature type="transmembrane region" description="Helical" evidence="7">
    <location>
        <begin position="232"/>
        <end position="249"/>
    </location>
</feature>
<feature type="transmembrane region" description="Helical" evidence="7">
    <location>
        <begin position="301"/>
        <end position="322"/>
    </location>
</feature>
<dbReference type="Pfam" id="PF07690">
    <property type="entry name" value="MFS_1"/>
    <property type="match status" value="1"/>
</dbReference>
<dbReference type="CDD" id="cd17321">
    <property type="entry name" value="MFS_MMR_MDR_like"/>
    <property type="match status" value="1"/>
</dbReference>
<evidence type="ECO:0000313" key="10">
    <source>
        <dbReference type="Proteomes" id="UP000660611"/>
    </source>
</evidence>
<evidence type="ECO:0000313" key="9">
    <source>
        <dbReference type="EMBL" id="GIG52699.1"/>
    </source>
</evidence>